<evidence type="ECO:0000313" key="2">
    <source>
        <dbReference type="WBParaSite" id="EN70_7159"/>
    </source>
</evidence>
<organism evidence="1 2">
    <name type="scientific">Loa loa</name>
    <name type="common">Eye worm</name>
    <name type="synonym">Filaria loa</name>
    <dbReference type="NCBI Taxonomy" id="7209"/>
    <lineage>
        <taxon>Eukaryota</taxon>
        <taxon>Metazoa</taxon>
        <taxon>Ecdysozoa</taxon>
        <taxon>Nematoda</taxon>
        <taxon>Chromadorea</taxon>
        <taxon>Rhabditida</taxon>
        <taxon>Spirurina</taxon>
        <taxon>Spiruromorpha</taxon>
        <taxon>Filarioidea</taxon>
        <taxon>Onchocercidae</taxon>
        <taxon>Loa</taxon>
    </lineage>
</organism>
<dbReference type="AlphaFoldDB" id="A0A1I7VWV2"/>
<dbReference type="Proteomes" id="UP000095285">
    <property type="component" value="Unassembled WGS sequence"/>
</dbReference>
<accession>A0A1I7VWV2</accession>
<proteinExistence type="predicted"/>
<reference evidence="2" key="2">
    <citation type="submission" date="2016-11" db="UniProtKB">
        <authorList>
            <consortium name="WormBaseParasite"/>
        </authorList>
    </citation>
    <scope>IDENTIFICATION</scope>
</reference>
<keyword evidence="1" id="KW-1185">Reference proteome</keyword>
<evidence type="ECO:0000313" key="1">
    <source>
        <dbReference type="Proteomes" id="UP000095285"/>
    </source>
</evidence>
<dbReference type="WBParaSite" id="EN70_7159">
    <property type="protein sequence ID" value="EN70_7159"/>
    <property type="gene ID" value="EN70_7159"/>
</dbReference>
<name>A0A1I7VWV2_LOALO</name>
<sequence length="634" mass="73693">MLHCWYNKALFLNLCDIKVPITTNNNVCFVTASDSFERNSLYERQIEQIRYRTIHEIIHLGPYSAAEIGYMKDLQCRIQHNSHQDNECVVWMTYNEYGYECCCYGDLIGNCQDRISNSILVGNEQLTAYNSFMVCAIPNRNNTRYTYKYDNETKKVILRGRMEDILNGIRTKSYCPLYLEISNMQYKYYISKDEFRTNKPGYSILADGTDVGCHYYANWDIRLADIVKTRSLMDICLMKAPLTTDHFEALCCCNHQMFCNYNGLILNKLNVKKSLHYCKYNSQFQYLFNDLLLIDKPPSRSCLLHYIDGTTLSDMDSRLPKNDFVLFQQPGSAFYPIDFSYALLEDGKCHYVEVEVNFNYTNSRSCREAAMFETNYMPLKIFACRCRTEVSSKTPCDEKLAVKIPRLARSWPLMNLTQCMRYNQQRLQYVTHGVERVFLTYTSYCYTEMTLKMNENEVKFDVSGGAVTHTIANNAGKHLDHIAYAMWLETGSLSSLCTSIRKGQAYCFCRSYNNHGDACNEYVWERVKLQKILIKQELDFKIRKEYPNTLSDHLVRKGEAWCHSPNVYGTLDIDGDSMFCIEIKALENKCVARVKDTEHPQGNHLLCCCRSKCETVGFIIQTLAKEISDSFDTY</sequence>
<reference evidence="1" key="1">
    <citation type="submission" date="2012-04" db="EMBL/GenBank/DDBJ databases">
        <title>The Genome Sequence of Loa loa.</title>
        <authorList>
            <consortium name="The Broad Institute Genome Sequencing Platform"/>
            <consortium name="Broad Institute Genome Sequencing Center for Infectious Disease"/>
            <person name="Nutman T.B."/>
            <person name="Fink D.L."/>
            <person name="Russ C."/>
            <person name="Young S."/>
            <person name="Zeng Q."/>
            <person name="Gargeya S."/>
            <person name="Alvarado L."/>
            <person name="Berlin A."/>
            <person name="Chapman S.B."/>
            <person name="Chen Z."/>
            <person name="Freedman E."/>
            <person name="Gellesch M."/>
            <person name="Goldberg J."/>
            <person name="Griggs A."/>
            <person name="Gujja S."/>
            <person name="Heilman E.R."/>
            <person name="Heiman D."/>
            <person name="Howarth C."/>
            <person name="Mehta T."/>
            <person name="Neiman D."/>
            <person name="Pearson M."/>
            <person name="Roberts A."/>
            <person name="Saif S."/>
            <person name="Shea T."/>
            <person name="Shenoy N."/>
            <person name="Sisk P."/>
            <person name="Stolte C."/>
            <person name="Sykes S."/>
            <person name="White J."/>
            <person name="Yandava C."/>
            <person name="Haas B."/>
            <person name="Henn M.R."/>
            <person name="Nusbaum C."/>
            <person name="Birren B."/>
        </authorList>
    </citation>
    <scope>NUCLEOTIDE SEQUENCE [LARGE SCALE GENOMIC DNA]</scope>
</reference>
<protein>
    <submittedName>
        <fullName evidence="2">6-Cys domain-containing protein</fullName>
    </submittedName>
</protein>